<keyword evidence="4 7" id="KW-0812">Transmembrane</keyword>
<organism evidence="8 9">
    <name type="scientific">Corynebacterium kutscheri</name>
    <dbReference type="NCBI Taxonomy" id="35755"/>
    <lineage>
        <taxon>Bacteria</taxon>
        <taxon>Bacillati</taxon>
        <taxon>Actinomycetota</taxon>
        <taxon>Actinomycetes</taxon>
        <taxon>Mycobacteriales</taxon>
        <taxon>Corynebacteriaceae</taxon>
        <taxon>Corynebacterium</taxon>
    </lineage>
</organism>
<comment type="similarity">
    <text evidence="2">Belongs to the CPA3 antiporters (TC 2.A.63) subunit E family.</text>
</comment>
<comment type="subcellular location">
    <subcellularLocation>
        <location evidence="1">Cell membrane</location>
        <topology evidence="1">Multi-pass membrane protein</topology>
    </subcellularLocation>
</comment>
<evidence type="ECO:0000256" key="4">
    <source>
        <dbReference type="ARBA" id="ARBA00022692"/>
    </source>
</evidence>
<dbReference type="AlphaFoldDB" id="A0AB38VQD8"/>
<evidence type="ECO:0000256" key="6">
    <source>
        <dbReference type="ARBA" id="ARBA00023136"/>
    </source>
</evidence>
<proteinExistence type="inferred from homology"/>
<reference evidence="8 9" key="1">
    <citation type="submission" date="2018-12" db="EMBL/GenBank/DDBJ databases">
        <authorList>
            <consortium name="Pathogen Informatics"/>
        </authorList>
    </citation>
    <scope>NUCLEOTIDE SEQUENCE [LARGE SCALE GENOMIC DNA]</scope>
    <source>
        <strain evidence="8 9">NCTC949</strain>
    </source>
</reference>
<evidence type="ECO:0000256" key="7">
    <source>
        <dbReference type="SAM" id="Phobius"/>
    </source>
</evidence>
<feature type="transmembrane region" description="Helical" evidence="7">
    <location>
        <begin position="6"/>
        <end position="22"/>
    </location>
</feature>
<dbReference type="Pfam" id="PF01899">
    <property type="entry name" value="MNHE"/>
    <property type="match status" value="1"/>
</dbReference>
<evidence type="ECO:0000313" key="9">
    <source>
        <dbReference type="Proteomes" id="UP000271380"/>
    </source>
</evidence>
<gene>
    <name evidence="8" type="primary">mrpE</name>
    <name evidence="8" type="ORF">NCTC949_00524</name>
</gene>
<evidence type="ECO:0000256" key="1">
    <source>
        <dbReference type="ARBA" id="ARBA00004651"/>
    </source>
</evidence>
<evidence type="ECO:0000256" key="2">
    <source>
        <dbReference type="ARBA" id="ARBA00006228"/>
    </source>
</evidence>
<dbReference type="PANTHER" id="PTHR34584:SF1">
    <property type="entry name" value="NA(+)_H(+) ANTIPORTER SUBUNIT E1"/>
    <property type="match status" value="1"/>
</dbReference>
<dbReference type="NCBIfam" id="NF009297">
    <property type="entry name" value="PRK12654.1"/>
    <property type="match status" value="1"/>
</dbReference>
<accession>A0AB38VQD8</accession>
<dbReference type="GO" id="GO:0008324">
    <property type="term" value="F:monoatomic cation transmembrane transporter activity"/>
    <property type="evidence" value="ECO:0007669"/>
    <property type="project" value="InterPro"/>
</dbReference>
<dbReference type="Proteomes" id="UP000271380">
    <property type="component" value="Chromosome"/>
</dbReference>
<keyword evidence="6 7" id="KW-0472">Membrane</keyword>
<sequence length="128" mass="14276">MHALIYIVWLIGQVIMAAWTLFKDTVTGSKNIDPCVVHYPLRIHSDFLITAFAASITATPGTLSLTLHYHNEQRFLYVHAVAGADPQAVVKDLAHMEEMLSPRVKDIPLDWSAVSVEKPAPAPKWEDN</sequence>
<dbReference type="RefSeq" id="WP_126316403.1">
    <property type="nucleotide sequence ID" value="NZ_LR134377.1"/>
</dbReference>
<keyword evidence="3" id="KW-1003">Cell membrane</keyword>
<dbReference type="PANTHER" id="PTHR34584">
    <property type="entry name" value="NA(+)/H(+) ANTIPORTER SUBUNIT E1"/>
    <property type="match status" value="1"/>
</dbReference>
<dbReference type="GO" id="GO:0005886">
    <property type="term" value="C:plasma membrane"/>
    <property type="evidence" value="ECO:0007669"/>
    <property type="project" value="UniProtKB-SubCell"/>
</dbReference>
<keyword evidence="5 7" id="KW-1133">Transmembrane helix</keyword>
<evidence type="ECO:0000256" key="5">
    <source>
        <dbReference type="ARBA" id="ARBA00022989"/>
    </source>
</evidence>
<protein>
    <submittedName>
        <fullName evidence="8">Na(+)/H(+) antiporter subunit E</fullName>
    </submittedName>
</protein>
<name>A0AB38VQD8_9CORY</name>
<dbReference type="InterPro" id="IPR002758">
    <property type="entry name" value="Cation_antiport_E"/>
</dbReference>
<evidence type="ECO:0000313" key="8">
    <source>
        <dbReference type="EMBL" id="VEH05279.1"/>
    </source>
</evidence>
<evidence type="ECO:0000256" key="3">
    <source>
        <dbReference type="ARBA" id="ARBA00022475"/>
    </source>
</evidence>
<dbReference type="EMBL" id="LR134377">
    <property type="protein sequence ID" value="VEH05279.1"/>
    <property type="molecule type" value="Genomic_DNA"/>
</dbReference>